<dbReference type="EMBL" id="JAIWYP010000001">
    <property type="protein sequence ID" value="KAH3885364.1"/>
    <property type="molecule type" value="Genomic_DNA"/>
</dbReference>
<comment type="caution">
    <text evidence="1">The sequence shown here is derived from an EMBL/GenBank/DDBJ whole genome shotgun (WGS) entry which is preliminary data.</text>
</comment>
<reference evidence="1" key="2">
    <citation type="submission" date="2020-11" db="EMBL/GenBank/DDBJ databases">
        <authorList>
            <person name="McCartney M.A."/>
            <person name="Auch B."/>
            <person name="Kono T."/>
            <person name="Mallez S."/>
            <person name="Becker A."/>
            <person name="Gohl D.M."/>
            <person name="Silverstein K.A.T."/>
            <person name="Koren S."/>
            <person name="Bechman K.B."/>
            <person name="Herman A."/>
            <person name="Abrahante J.E."/>
            <person name="Garbe J."/>
        </authorList>
    </citation>
    <scope>NUCLEOTIDE SEQUENCE</scope>
    <source>
        <strain evidence="1">Duluth1</strain>
        <tissue evidence="1">Whole animal</tissue>
    </source>
</reference>
<sequence>MDLIQLCWFQSNLCAEYGELHLDDSVPPASLAITIDATRNFSATLCDIELSIAD</sequence>
<dbReference type="AlphaFoldDB" id="A0A9D4N136"/>
<dbReference type="Proteomes" id="UP000828390">
    <property type="component" value="Unassembled WGS sequence"/>
</dbReference>
<organism evidence="1 2">
    <name type="scientific">Dreissena polymorpha</name>
    <name type="common">Zebra mussel</name>
    <name type="synonym">Mytilus polymorpha</name>
    <dbReference type="NCBI Taxonomy" id="45954"/>
    <lineage>
        <taxon>Eukaryota</taxon>
        <taxon>Metazoa</taxon>
        <taxon>Spiralia</taxon>
        <taxon>Lophotrochozoa</taxon>
        <taxon>Mollusca</taxon>
        <taxon>Bivalvia</taxon>
        <taxon>Autobranchia</taxon>
        <taxon>Heteroconchia</taxon>
        <taxon>Euheterodonta</taxon>
        <taxon>Imparidentia</taxon>
        <taxon>Neoheterodontei</taxon>
        <taxon>Myida</taxon>
        <taxon>Dreissenoidea</taxon>
        <taxon>Dreissenidae</taxon>
        <taxon>Dreissena</taxon>
    </lineage>
</organism>
<protein>
    <submittedName>
        <fullName evidence="1">Uncharacterized protein</fullName>
    </submittedName>
</protein>
<proteinExistence type="predicted"/>
<evidence type="ECO:0000313" key="1">
    <source>
        <dbReference type="EMBL" id="KAH3885364.1"/>
    </source>
</evidence>
<reference evidence="1" key="1">
    <citation type="journal article" date="2019" name="bioRxiv">
        <title>The Genome of the Zebra Mussel, Dreissena polymorpha: A Resource for Invasive Species Research.</title>
        <authorList>
            <person name="McCartney M.A."/>
            <person name="Auch B."/>
            <person name="Kono T."/>
            <person name="Mallez S."/>
            <person name="Zhang Y."/>
            <person name="Obille A."/>
            <person name="Becker A."/>
            <person name="Abrahante J.E."/>
            <person name="Garbe J."/>
            <person name="Badalamenti J.P."/>
            <person name="Herman A."/>
            <person name="Mangelson H."/>
            <person name="Liachko I."/>
            <person name="Sullivan S."/>
            <person name="Sone E.D."/>
            <person name="Koren S."/>
            <person name="Silverstein K.A.T."/>
            <person name="Beckman K.B."/>
            <person name="Gohl D.M."/>
        </authorList>
    </citation>
    <scope>NUCLEOTIDE SEQUENCE</scope>
    <source>
        <strain evidence="1">Duluth1</strain>
        <tissue evidence="1">Whole animal</tissue>
    </source>
</reference>
<name>A0A9D4N136_DREPO</name>
<evidence type="ECO:0000313" key="2">
    <source>
        <dbReference type="Proteomes" id="UP000828390"/>
    </source>
</evidence>
<gene>
    <name evidence="1" type="ORF">DPMN_009357</name>
</gene>
<keyword evidence="2" id="KW-1185">Reference proteome</keyword>
<accession>A0A9D4N136</accession>